<dbReference type="AlphaFoldDB" id="A0A447V1H3"/>
<protein>
    <submittedName>
        <fullName evidence="1">Uncharacterized protein</fullName>
    </submittedName>
</protein>
<evidence type="ECO:0000313" key="1">
    <source>
        <dbReference type="EMBL" id="VEB96836.1"/>
    </source>
</evidence>
<gene>
    <name evidence="1" type="ORF">NCTC11466_01845</name>
</gene>
<name>A0A447V1H3_9ENTR</name>
<evidence type="ECO:0000313" key="2">
    <source>
        <dbReference type="Proteomes" id="UP000274122"/>
    </source>
</evidence>
<keyword evidence="2" id="KW-1185">Reference proteome</keyword>
<organism evidence="1 2">
    <name type="scientific">Cedecea lapagei</name>
    <dbReference type="NCBI Taxonomy" id="158823"/>
    <lineage>
        <taxon>Bacteria</taxon>
        <taxon>Pseudomonadati</taxon>
        <taxon>Pseudomonadota</taxon>
        <taxon>Gammaproteobacteria</taxon>
        <taxon>Enterobacterales</taxon>
        <taxon>Enterobacteriaceae</taxon>
        <taxon>Cedecea</taxon>
    </lineage>
</organism>
<accession>A0A447V1H3</accession>
<proteinExistence type="predicted"/>
<dbReference type="EMBL" id="LR134201">
    <property type="protein sequence ID" value="VEB96836.1"/>
    <property type="molecule type" value="Genomic_DNA"/>
</dbReference>
<reference evidence="1 2" key="1">
    <citation type="submission" date="2018-12" db="EMBL/GenBank/DDBJ databases">
        <authorList>
            <consortium name="Pathogen Informatics"/>
        </authorList>
    </citation>
    <scope>NUCLEOTIDE SEQUENCE [LARGE SCALE GENOMIC DNA]</scope>
    <source>
        <strain evidence="1 2">NCTC11466</strain>
    </source>
</reference>
<dbReference type="Proteomes" id="UP000274122">
    <property type="component" value="Chromosome"/>
</dbReference>
<dbReference type="KEGG" id="clap:NCTC11466_01845"/>
<sequence length="345" mass="38495">MVMNCLIKTIVESHRGFIVIDHSMRARLVGATGSSFSTMALAERLVLPTKYMIAPIAIWLVAQHPILTDASLLGCELFDRNGKRSGFVSTDSGSVLVVKKNRKGSQQEVVLSSEAISVVELLIQITTPLRNYLKKKNDDGWRRLFIVAGGQGFQEPYVFTNQISFAKILRQKEFVQAHSAKLGELISTLSLARIRATAGVIVYLNTLSIDKMAESLGNSKRVAMNHYLPPTIMQFFQERWVRIFQNAVIVYAMRDSHFLLKATDFDSMTELNKFLEKYALRALPEVTEPLNHSAEPELGASGSEIIISLDEEILRILISLRLAVENAGPCASGAAIYWSEFHYKG</sequence>